<feature type="compositionally biased region" description="Basic and acidic residues" evidence="17">
    <location>
        <begin position="331"/>
        <end position="348"/>
    </location>
</feature>
<dbReference type="InterPro" id="IPR004148">
    <property type="entry name" value="BAR_dom"/>
</dbReference>
<dbReference type="SUPFAM" id="SSF50044">
    <property type="entry name" value="SH3-domain"/>
    <property type="match status" value="6"/>
</dbReference>
<evidence type="ECO:0000256" key="1">
    <source>
        <dbReference type="ARBA" id="ARBA00004245"/>
    </source>
</evidence>
<dbReference type="CDD" id="cd00160">
    <property type="entry name" value="RhoGEF"/>
    <property type="match status" value="1"/>
</dbReference>
<feature type="region of interest" description="Disordered" evidence="17">
    <location>
        <begin position="1476"/>
        <end position="1623"/>
    </location>
</feature>
<evidence type="ECO:0000256" key="13">
    <source>
        <dbReference type="ARBA" id="ARBA00032587"/>
    </source>
</evidence>
<dbReference type="InterPro" id="IPR035899">
    <property type="entry name" value="DBL_dom_sf"/>
</dbReference>
<keyword evidence="9" id="KW-0770">Synapse</keyword>
<dbReference type="SMART" id="SM00326">
    <property type="entry name" value="SH3"/>
    <property type="match status" value="6"/>
</dbReference>
<evidence type="ECO:0000259" key="20">
    <source>
        <dbReference type="PROSITE" id="PS51021"/>
    </source>
</evidence>
<dbReference type="InterPro" id="IPR035820">
    <property type="entry name" value="DNMBP_SH3_C1"/>
</dbReference>
<feature type="domain" description="SH3" evidence="18">
    <location>
        <begin position="2"/>
        <end position="61"/>
    </location>
</feature>
<evidence type="ECO:0000256" key="7">
    <source>
        <dbReference type="ARBA" id="ARBA00022658"/>
    </source>
</evidence>
<accession>A0A3B3VIP6</accession>
<dbReference type="Gene3D" id="2.30.30.40">
    <property type="entry name" value="SH3 Domains"/>
    <property type="match status" value="5"/>
</dbReference>
<dbReference type="CDD" id="cd12141">
    <property type="entry name" value="SH3_DNMBP_C2"/>
    <property type="match status" value="1"/>
</dbReference>
<dbReference type="GeneTree" id="ENSGT00950000183088"/>
<feature type="compositionally biased region" description="Polar residues" evidence="17">
    <location>
        <begin position="706"/>
        <end position="724"/>
    </location>
</feature>
<evidence type="ECO:0000256" key="14">
    <source>
        <dbReference type="ARBA" id="ARBA00034103"/>
    </source>
</evidence>
<dbReference type="InterPro" id="IPR001452">
    <property type="entry name" value="SH3_domain"/>
</dbReference>
<keyword evidence="12" id="KW-0206">Cytoskeleton</keyword>
<proteinExistence type="predicted"/>
<feature type="domain" description="SH3" evidence="18">
    <location>
        <begin position="277"/>
        <end position="336"/>
    </location>
</feature>
<feature type="compositionally biased region" description="Low complexity" evidence="17">
    <location>
        <begin position="1568"/>
        <end position="1577"/>
    </location>
</feature>
<feature type="domain" description="BAR" evidence="20">
    <location>
        <begin position="1088"/>
        <end position="1294"/>
    </location>
</feature>
<feature type="domain" description="SH3" evidence="18">
    <location>
        <begin position="1625"/>
        <end position="1689"/>
    </location>
</feature>
<evidence type="ECO:0000256" key="12">
    <source>
        <dbReference type="ARBA" id="ARBA00023212"/>
    </source>
</evidence>
<dbReference type="InterPro" id="IPR051492">
    <property type="entry name" value="Dynamin-Rho_GEF"/>
</dbReference>
<dbReference type="PANTHER" id="PTHR22834">
    <property type="entry name" value="NUCLEAR FUSION PROTEIN FUS2"/>
    <property type="match status" value="1"/>
</dbReference>
<dbReference type="PROSITE" id="PS50002">
    <property type="entry name" value="SH3"/>
    <property type="match status" value="6"/>
</dbReference>
<evidence type="ECO:0000256" key="4">
    <source>
        <dbReference type="ARBA" id="ARBA00018186"/>
    </source>
</evidence>
<evidence type="ECO:0000256" key="16">
    <source>
        <dbReference type="SAM" id="Coils"/>
    </source>
</evidence>
<feature type="domain" description="SH3" evidence="18">
    <location>
        <begin position="152"/>
        <end position="211"/>
    </location>
</feature>
<dbReference type="InterPro" id="IPR000219">
    <property type="entry name" value="DH_dom"/>
</dbReference>
<dbReference type="FunFam" id="2.30.30.40:FF:000138">
    <property type="entry name" value="dynamin-binding protein isoform X1"/>
    <property type="match status" value="1"/>
</dbReference>
<evidence type="ECO:0000256" key="9">
    <source>
        <dbReference type="ARBA" id="ARBA00023018"/>
    </source>
</evidence>
<keyword evidence="6" id="KW-0963">Cytoplasm</keyword>
<dbReference type="PROSITE" id="PS51021">
    <property type="entry name" value="BAR"/>
    <property type="match status" value="1"/>
</dbReference>
<sequence length="1690" mass="191050">MEAGSVVRAVFEFLPSVSEELPLFPGDVIEVLGVVDEFWLLGNKDGVTGQFPSTFVEEVTIPGTKPGDRLYVCINDFSSAQSGALPLKRGDVVVGETGGSVNLGGSWQRGSNAWGRRGLFPVSCVKELHLSGRSRQLSERSAQAQALELPPYALGQARALMSLHAQLNEELDFREGDLIIITGLPEPGWFQGELEGQRGIFPEGFVELLGPLRSPQVPDDGQYLNEDSQDLIYKDAYDAGEGTEEEVMEEGEVFLDQEEEQQQEAIIEEEHEEEEEEDGLYGVALYEFRAIESGELDFNVGDRIRIVSTLEDGWLEGELRGQRGIFPHRFVKMEGNEQKTAEEKHAEEEKDDDENSNHISPNGSEHVPESRVYEDHTVWDLDYFEKTQEQSLMHDHSRATAQAGTVEQNEMNRRPESQPHRPAPPPNRPPERPRSTPPARPRLPPRPSLPPHRSGLQASPKSNGNQPNYTNKNRQPLQPKRTQSLNNCAPGWSKDKTHLQRPPAEISTTNNGSHSLSHTLNTITEGNKQQRLTRHASMSDADMTHSAVSHYQNKTRGPNGTLLTSITLEALATSASDLEAKLSQQLFEFEKSLTSSYSDTNVSSAAFRDASPSADLNQQSHVSRHFSILGFSSENDIIRGSAHSPVSNLSHSNNSSLERRRTLRPPPPRPRVQRPPPPAVYRPTRPAPRPPARSPRQNASSPAGTERTNSPSFCNLEKTTTTNDAVEVHTELGDPTATHEHETLQDADPDLNSETEAETERQREEEEQYQVLLRLQEVEQAMEEYARTAEELRAMLEEEEEEEETARMQTLENLEFCNYTLETLALEQQHLQEMTLLSSQQPKPVDSGPVSDEAPAAGTDPEDPEQRMLEKRSKVIEELLQTEEDYVNDLQMCIDEIIVPLQERKVEVDFEGLFGNISSVIELSKRLLDRLQESESVGVVFLNFKAELEEVYKLYCQNHDDAISLLESYEKKESIQAHVLECLERLRGKTNYINLGSFLIKPVQRVMRYPLLLSELQGATPENHPDRHQLTQAVQAIKQINVNINEYKRRKDLVVKYRKGDEESFIDKIAKLSVHSIIKKSNRVSSHIKHLTGISLQIKSEEFDDAEKKFRLQERLIKSFIRDVSMYLQHIRESASVNVLAAISFVDIYTERSVLDPEGFQRAHRCISDKQFTQFKERTEALVIKPLSQLLVMFAGPHKLIQKRFDKLLDYDNCKERADRLKDRRVRDELQVARNNYEALNAQLLDELRKFNAVAEELFKDCVGAFAQAQKDFMKLTLGELRPLLQFSNKGGAGENLITQFQEEYHRVLKLLQSFSFCPENLPQPAGTTKRFEKKTLEKQSTKKQSQGLPNFAAQTDEHRSALLAGYAPEKLYQAERNFNAAQDLDISIQEGDLVAVIKQQDPMGSNNRWMIDNGVTQGFVYSSFLKPYNPRRSHSDVSIESQSSNESGYGGSSPVFSRQNSNSTLIFNQDAATVSYSAAPQSHPSPQPSLDSASSRRGQATSNPDAVAQNSPSRTHASRRDYADPSHRSSGAHRDSEPAYRHSGSHRDSYEWRYESRNRDTSDYSETDSSSSQMNSDRSKRHGHADRSYSSPHWRDGDGTRKSTYSRDEYAEPEPEPEPESELDIHQIYYALYSFKARCANEMSISANERLRILEFQDLNGNGEWWLGEADGGRRGYVPSNYIRKSEYT</sequence>
<dbReference type="CDD" id="cd11798">
    <property type="entry name" value="SH3_DNMBP_C1"/>
    <property type="match status" value="1"/>
</dbReference>
<evidence type="ECO:0000256" key="5">
    <source>
        <dbReference type="ARBA" id="ARBA00022443"/>
    </source>
</evidence>
<dbReference type="SMART" id="SM00325">
    <property type="entry name" value="RhoGEF"/>
    <property type="match status" value="1"/>
</dbReference>
<dbReference type="PROSITE" id="PS50010">
    <property type="entry name" value="DH_2"/>
    <property type="match status" value="1"/>
</dbReference>
<keyword evidence="8" id="KW-0965">Cell junction</keyword>
<evidence type="ECO:0000256" key="8">
    <source>
        <dbReference type="ARBA" id="ARBA00022949"/>
    </source>
</evidence>
<feature type="compositionally biased region" description="Basic and acidic residues" evidence="17">
    <location>
        <begin position="1594"/>
        <end position="1611"/>
    </location>
</feature>
<dbReference type="FunFam" id="2.30.30.40:FF:000066">
    <property type="entry name" value="dynamin-binding protein isoform X1"/>
    <property type="match status" value="1"/>
</dbReference>
<protein>
    <recommendedName>
        <fullName evidence="4">Dynamin-binding protein</fullName>
    </recommendedName>
    <alternativeName>
        <fullName evidence="13">Scaffold protein Tuba</fullName>
    </alternativeName>
</protein>
<dbReference type="CDD" id="cd07589">
    <property type="entry name" value="BAR_DNMBP"/>
    <property type="match status" value="1"/>
</dbReference>
<evidence type="ECO:0000313" key="21">
    <source>
        <dbReference type="Ensembl" id="ENSPLAP00000024911.1"/>
    </source>
</evidence>
<dbReference type="GO" id="GO:0060271">
    <property type="term" value="P:cilium assembly"/>
    <property type="evidence" value="ECO:0007669"/>
    <property type="project" value="Ensembl"/>
</dbReference>
<feature type="compositionally biased region" description="Pro residues" evidence="17">
    <location>
        <begin position="664"/>
        <end position="693"/>
    </location>
</feature>
<dbReference type="Pfam" id="PF00621">
    <property type="entry name" value="RhoGEF"/>
    <property type="match status" value="1"/>
</dbReference>
<feature type="domain" description="SH3" evidence="18">
    <location>
        <begin position="66"/>
        <end position="130"/>
    </location>
</feature>
<keyword evidence="5 15" id="KW-0728">SH3 domain</keyword>
<organism evidence="21 22">
    <name type="scientific">Poecilia latipinna</name>
    <name type="common">sailfin molly</name>
    <dbReference type="NCBI Taxonomy" id="48699"/>
    <lineage>
        <taxon>Eukaryota</taxon>
        <taxon>Metazoa</taxon>
        <taxon>Chordata</taxon>
        <taxon>Craniata</taxon>
        <taxon>Vertebrata</taxon>
        <taxon>Euteleostomi</taxon>
        <taxon>Actinopterygii</taxon>
        <taxon>Neopterygii</taxon>
        <taxon>Teleostei</taxon>
        <taxon>Neoteleostei</taxon>
        <taxon>Acanthomorphata</taxon>
        <taxon>Ovalentaria</taxon>
        <taxon>Atherinomorphae</taxon>
        <taxon>Cyprinodontiformes</taxon>
        <taxon>Poeciliidae</taxon>
        <taxon>Poeciliinae</taxon>
        <taxon>Poecilia</taxon>
    </lineage>
</organism>
<dbReference type="InterPro" id="IPR035819">
    <property type="entry name" value="DNMBP_SH3_N3"/>
</dbReference>
<dbReference type="InterPro" id="IPR036028">
    <property type="entry name" value="SH3-like_dom_sf"/>
</dbReference>
<evidence type="ECO:0000259" key="18">
    <source>
        <dbReference type="PROSITE" id="PS50002"/>
    </source>
</evidence>
<feature type="region of interest" description="Disordered" evidence="17">
    <location>
        <begin position="642"/>
        <end position="768"/>
    </location>
</feature>
<name>A0A3B3VIP6_9TELE</name>
<dbReference type="GeneID" id="106948314"/>
<dbReference type="InterPro" id="IPR001331">
    <property type="entry name" value="GDS_CDC24_CS"/>
</dbReference>
<keyword evidence="10" id="KW-0333">Golgi apparatus</keyword>
<feature type="compositionally biased region" description="Polar residues" evidence="17">
    <location>
        <begin position="1437"/>
        <end position="1448"/>
    </location>
</feature>
<dbReference type="PROSITE" id="PS00741">
    <property type="entry name" value="DH_1"/>
    <property type="match status" value="1"/>
</dbReference>
<dbReference type="PANTHER" id="PTHR22834:SF19">
    <property type="entry name" value="DYNAMIN-BINDING PROTEIN"/>
    <property type="match status" value="1"/>
</dbReference>
<feature type="compositionally biased region" description="Basic and acidic residues" evidence="17">
    <location>
        <begin position="410"/>
        <end position="419"/>
    </location>
</feature>
<dbReference type="STRING" id="48699.ENSPLAP00000024911"/>
<evidence type="ECO:0000256" key="11">
    <source>
        <dbReference type="ARBA" id="ARBA00023054"/>
    </source>
</evidence>
<dbReference type="FunFam" id="2.30.30.40:FF:000160">
    <property type="entry name" value="dynamin-binding protein isoform X1"/>
    <property type="match status" value="1"/>
</dbReference>
<dbReference type="GO" id="GO:0001822">
    <property type="term" value="P:kidney development"/>
    <property type="evidence" value="ECO:0007669"/>
    <property type="project" value="Ensembl"/>
</dbReference>
<dbReference type="Proteomes" id="UP000261500">
    <property type="component" value="Unplaced"/>
</dbReference>
<feature type="compositionally biased region" description="Low complexity" evidence="17">
    <location>
        <begin position="694"/>
        <end position="703"/>
    </location>
</feature>
<feature type="region of interest" description="Disordered" evidence="17">
    <location>
        <begin position="330"/>
        <end position="371"/>
    </location>
</feature>
<evidence type="ECO:0000259" key="19">
    <source>
        <dbReference type="PROSITE" id="PS50010"/>
    </source>
</evidence>
<dbReference type="Pfam" id="PF00018">
    <property type="entry name" value="SH3_1"/>
    <property type="match status" value="1"/>
</dbReference>
<dbReference type="FunFam" id="2.30.30.40:FF:000084">
    <property type="entry name" value="dynamin-binding protein isoform X1"/>
    <property type="match status" value="1"/>
</dbReference>
<feature type="compositionally biased region" description="Low complexity" evidence="17">
    <location>
        <begin position="647"/>
        <end position="656"/>
    </location>
</feature>
<feature type="domain" description="SH3" evidence="18">
    <location>
        <begin position="1368"/>
        <end position="1431"/>
    </location>
</feature>
<feature type="compositionally biased region" description="Polar residues" evidence="17">
    <location>
        <begin position="1491"/>
        <end position="1516"/>
    </location>
</feature>
<dbReference type="Pfam" id="PF14604">
    <property type="entry name" value="SH3_9"/>
    <property type="match status" value="3"/>
</dbReference>
<feature type="compositionally biased region" description="Basic and acidic residues" evidence="17">
    <location>
        <begin position="1330"/>
        <end position="1341"/>
    </location>
</feature>
<feature type="compositionally biased region" description="Polar residues" evidence="17">
    <location>
        <begin position="506"/>
        <end position="517"/>
    </location>
</feature>
<evidence type="ECO:0000256" key="15">
    <source>
        <dbReference type="PROSITE-ProRule" id="PRU00192"/>
    </source>
</evidence>
<dbReference type="GO" id="GO:0070161">
    <property type="term" value="C:anchoring junction"/>
    <property type="evidence" value="ECO:0007669"/>
    <property type="project" value="UniProtKB-SubCell"/>
</dbReference>
<evidence type="ECO:0000256" key="6">
    <source>
        <dbReference type="ARBA" id="ARBA00022490"/>
    </source>
</evidence>
<evidence type="ECO:0000256" key="10">
    <source>
        <dbReference type="ARBA" id="ARBA00023034"/>
    </source>
</evidence>
<evidence type="ECO:0000256" key="2">
    <source>
        <dbReference type="ARBA" id="ARBA00004282"/>
    </source>
</evidence>
<dbReference type="RefSeq" id="XP_014889400.1">
    <property type="nucleotide sequence ID" value="XM_015033914.1"/>
</dbReference>
<feature type="compositionally biased region" description="Basic and acidic residues" evidence="17">
    <location>
        <begin position="1519"/>
        <end position="1563"/>
    </location>
</feature>
<dbReference type="SUPFAM" id="SSF103657">
    <property type="entry name" value="BAR/IMD domain-like"/>
    <property type="match status" value="1"/>
</dbReference>
<dbReference type="GO" id="GO:0005856">
    <property type="term" value="C:cytoskeleton"/>
    <property type="evidence" value="ECO:0007669"/>
    <property type="project" value="UniProtKB-SubCell"/>
</dbReference>
<comment type="subcellular location">
    <subcellularLocation>
        <location evidence="2">Cell junction</location>
    </subcellularLocation>
    <subcellularLocation>
        <location evidence="1">Cytoplasm</location>
        <location evidence="1">Cytoskeleton</location>
    </subcellularLocation>
    <subcellularLocation>
        <location evidence="3">Golgi apparatus</location>
        <location evidence="3">Golgi stack</location>
    </subcellularLocation>
    <subcellularLocation>
        <location evidence="14">Synapse</location>
    </subcellularLocation>
</comment>
<dbReference type="CDD" id="cd11796">
    <property type="entry name" value="SH3_DNMBP_N3"/>
    <property type="match status" value="1"/>
</dbReference>
<feature type="coiled-coil region" evidence="16">
    <location>
        <begin position="775"/>
        <end position="814"/>
    </location>
</feature>
<dbReference type="CDD" id="cd11794">
    <property type="entry name" value="SH3_DNMBP_N1"/>
    <property type="match status" value="1"/>
</dbReference>
<feature type="region of interest" description="Disordered" evidence="17">
    <location>
        <begin position="1326"/>
        <end position="1353"/>
    </location>
</feature>
<reference evidence="21" key="2">
    <citation type="submission" date="2025-09" db="UniProtKB">
        <authorList>
            <consortium name="Ensembl"/>
        </authorList>
    </citation>
    <scope>IDENTIFICATION</scope>
</reference>
<dbReference type="GO" id="GO:0045202">
    <property type="term" value="C:synapse"/>
    <property type="evidence" value="ECO:0007669"/>
    <property type="project" value="UniProtKB-SubCell"/>
</dbReference>
<dbReference type="FunFam" id="1.20.900.10:FF:000023">
    <property type="entry name" value="dynamin-binding protein isoform X2"/>
    <property type="match status" value="1"/>
</dbReference>
<dbReference type="GO" id="GO:0035556">
    <property type="term" value="P:intracellular signal transduction"/>
    <property type="evidence" value="ECO:0007669"/>
    <property type="project" value="InterPro"/>
</dbReference>
<dbReference type="Pfam" id="PF03114">
    <property type="entry name" value="BAR"/>
    <property type="match status" value="1"/>
</dbReference>
<feature type="compositionally biased region" description="Basic and acidic residues" evidence="17">
    <location>
        <begin position="726"/>
        <end position="744"/>
    </location>
</feature>
<dbReference type="Gene3D" id="1.20.1270.60">
    <property type="entry name" value="Arfaptin homology (AH) domain/BAR domain"/>
    <property type="match status" value="1"/>
</dbReference>
<reference evidence="21" key="1">
    <citation type="submission" date="2025-08" db="UniProtKB">
        <authorList>
            <consortium name="Ensembl"/>
        </authorList>
    </citation>
    <scope>IDENTIFICATION</scope>
</reference>
<dbReference type="InterPro" id="IPR035817">
    <property type="entry name" value="DNMBP_SH3_N1"/>
</dbReference>
<feature type="compositionally biased region" description="Acidic residues" evidence="17">
    <location>
        <begin position="1612"/>
        <end position="1623"/>
    </location>
</feature>
<dbReference type="Gene3D" id="1.20.900.10">
    <property type="entry name" value="Dbl homology (DH) domain"/>
    <property type="match status" value="1"/>
</dbReference>
<dbReference type="Ensembl" id="ENSPLAT00000002219.1">
    <property type="protein sequence ID" value="ENSPLAP00000024911.1"/>
    <property type="gene ID" value="ENSPLAG00000011479.1"/>
</dbReference>
<evidence type="ECO:0000256" key="17">
    <source>
        <dbReference type="SAM" id="MobiDB-lite"/>
    </source>
</evidence>
<dbReference type="InterPro" id="IPR027267">
    <property type="entry name" value="AH/BAR_dom_sf"/>
</dbReference>
<feature type="region of interest" description="Disordered" evidence="17">
    <location>
        <begin position="405"/>
        <end position="517"/>
    </location>
</feature>
<feature type="region of interest" description="Disordered" evidence="17">
    <location>
        <begin position="839"/>
        <end position="867"/>
    </location>
</feature>
<dbReference type="CTD" id="23268"/>
<dbReference type="PRINTS" id="PR00499">
    <property type="entry name" value="P67PHOX"/>
</dbReference>
<feature type="coiled-coil region" evidence="16">
    <location>
        <begin position="1211"/>
        <end position="1254"/>
    </location>
</feature>
<dbReference type="GO" id="GO:0005795">
    <property type="term" value="C:Golgi stack"/>
    <property type="evidence" value="ECO:0007669"/>
    <property type="project" value="UniProtKB-SubCell"/>
</dbReference>
<keyword evidence="11 16" id="KW-0175">Coiled coil</keyword>
<keyword evidence="7" id="KW-0344">Guanine-nucleotide releasing factor</keyword>
<feature type="compositionally biased region" description="Pro residues" evidence="17">
    <location>
        <begin position="435"/>
        <end position="450"/>
    </location>
</feature>
<evidence type="ECO:0000313" key="22">
    <source>
        <dbReference type="Proteomes" id="UP000261500"/>
    </source>
</evidence>
<feature type="region of interest" description="Disordered" evidence="17">
    <location>
        <begin position="1432"/>
        <end position="1458"/>
    </location>
</feature>
<dbReference type="GO" id="GO:0005085">
    <property type="term" value="F:guanyl-nucleotide exchange factor activity"/>
    <property type="evidence" value="ECO:0007669"/>
    <property type="project" value="UniProtKB-KW"/>
</dbReference>
<dbReference type="SMART" id="SM00721">
    <property type="entry name" value="BAR"/>
    <property type="match status" value="1"/>
</dbReference>
<evidence type="ECO:0000256" key="3">
    <source>
        <dbReference type="ARBA" id="ARBA00004348"/>
    </source>
</evidence>
<feature type="compositionally biased region" description="Polar residues" evidence="17">
    <location>
        <begin position="456"/>
        <end position="487"/>
    </location>
</feature>
<feature type="compositionally biased region" description="Acidic residues" evidence="17">
    <location>
        <begin position="745"/>
        <end position="757"/>
    </location>
</feature>
<keyword evidence="22" id="KW-1185">Reference proteome</keyword>
<dbReference type="SUPFAM" id="SSF48065">
    <property type="entry name" value="DBL homology domain (DH-domain)"/>
    <property type="match status" value="1"/>
</dbReference>
<feature type="domain" description="DH" evidence="19">
    <location>
        <begin position="871"/>
        <end position="1047"/>
    </location>
</feature>